<sequence>MAGVTGGRLVGIHHHHTTLISKPLPQFNIKLPAIHPRRASTMSATATTPTTALNNLIVQPIPIPTHAGSSSECWSEFAGNVSGEWDGFGADFSIDGKPIELPENVVPDAYREWEVQVFDWQTQCPTLAQPDNGSAMYKLVRLLPTVGCEADAATRFSVDERIIGGEDNMVSSFAYQSSGCYTAVWSTKKLESSIVLELEHCLIDPRDKESRVRVIQIVGVDGNKLVLKNIKVFVEQWYGPFRNGEQLGGCSIRDSAFATAQTLSGSEVSGMWQRSNSRASFQDSHNILQELVAVDGTEKCLRYKDDLVLLPKNLWSSMVETENGETTCFEVGWLLEPGRGITSKRSLFLLKLQLEDDDYYHRGWHLQWVVLRRLGNFGKQAGKKLETI</sequence>
<reference evidence="1 2" key="1">
    <citation type="submission" date="2019-05" db="EMBL/GenBank/DDBJ databases">
        <title>Mikania micrantha, genome provides insights into the molecular mechanism of rapid growth.</title>
        <authorList>
            <person name="Liu B."/>
        </authorList>
    </citation>
    <scope>NUCLEOTIDE SEQUENCE [LARGE SCALE GENOMIC DNA]</scope>
    <source>
        <strain evidence="1">NLD-2019</strain>
        <tissue evidence="1">Leaf</tissue>
    </source>
</reference>
<dbReference type="AlphaFoldDB" id="A0A5N6NM45"/>
<gene>
    <name evidence="1" type="ORF">E3N88_18860</name>
</gene>
<comment type="caution">
    <text evidence="1">The sequence shown here is derived from an EMBL/GenBank/DDBJ whole genome shotgun (WGS) entry which is preliminary data.</text>
</comment>
<keyword evidence="2" id="KW-1185">Reference proteome</keyword>
<dbReference type="OrthoDB" id="1883156at2759"/>
<protein>
    <recommendedName>
        <fullName evidence="3">DUF3598 domain-containing protein</fullName>
    </recommendedName>
</protein>
<evidence type="ECO:0008006" key="3">
    <source>
        <dbReference type="Google" id="ProtNLM"/>
    </source>
</evidence>
<organism evidence="1 2">
    <name type="scientific">Mikania micrantha</name>
    <name type="common">bitter vine</name>
    <dbReference type="NCBI Taxonomy" id="192012"/>
    <lineage>
        <taxon>Eukaryota</taxon>
        <taxon>Viridiplantae</taxon>
        <taxon>Streptophyta</taxon>
        <taxon>Embryophyta</taxon>
        <taxon>Tracheophyta</taxon>
        <taxon>Spermatophyta</taxon>
        <taxon>Magnoliopsida</taxon>
        <taxon>eudicotyledons</taxon>
        <taxon>Gunneridae</taxon>
        <taxon>Pentapetalae</taxon>
        <taxon>asterids</taxon>
        <taxon>campanulids</taxon>
        <taxon>Asterales</taxon>
        <taxon>Asteraceae</taxon>
        <taxon>Asteroideae</taxon>
        <taxon>Heliantheae alliance</taxon>
        <taxon>Eupatorieae</taxon>
        <taxon>Mikania</taxon>
    </lineage>
</organism>
<dbReference type="Proteomes" id="UP000326396">
    <property type="component" value="Linkage Group LG18"/>
</dbReference>
<accession>A0A5N6NM45</accession>
<name>A0A5N6NM45_9ASTR</name>
<proteinExistence type="predicted"/>
<evidence type="ECO:0000313" key="2">
    <source>
        <dbReference type="Proteomes" id="UP000326396"/>
    </source>
</evidence>
<dbReference type="EMBL" id="SZYD01000010">
    <property type="protein sequence ID" value="KAD4982189.1"/>
    <property type="molecule type" value="Genomic_DNA"/>
</dbReference>
<evidence type="ECO:0000313" key="1">
    <source>
        <dbReference type="EMBL" id="KAD4982189.1"/>
    </source>
</evidence>